<comment type="caution">
    <text evidence="4">The sequence shown here is derived from an EMBL/GenBank/DDBJ whole genome shotgun (WGS) entry which is preliminary data.</text>
</comment>
<dbReference type="GO" id="GO:0006906">
    <property type="term" value="P:vesicle fusion"/>
    <property type="evidence" value="ECO:0007669"/>
    <property type="project" value="TreeGrafter"/>
</dbReference>
<dbReference type="EMBL" id="QEAO01000006">
    <property type="protein sequence ID" value="TPX35962.1"/>
    <property type="molecule type" value="Genomic_DNA"/>
</dbReference>
<evidence type="ECO:0000313" key="5">
    <source>
        <dbReference type="Proteomes" id="UP000319731"/>
    </source>
</evidence>
<evidence type="ECO:0000259" key="3">
    <source>
        <dbReference type="PROSITE" id="PS50192"/>
    </source>
</evidence>
<accession>A0A507C8L1</accession>
<dbReference type="InterPro" id="IPR000727">
    <property type="entry name" value="T_SNARE_dom"/>
</dbReference>
<dbReference type="OrthoDB" id="18679at2759"/>
<dbReference type="AlphaFoldDB" id="A0A507C8L1"/>
<feature type="compositionally biased region" description="Basic and acidic residues" evidence="2">
    <location>
        <begin position="160"/>
        <end position="183"/>
    </location>
</feature>
<dbReference type="SMART" id="SM00397">
    <property type="entry name" value="t_SNARE"/>
    <property type="match status" value="2"/>
</dbReference>
<dbReference type="Gene3D" id="1.20.5.110">
    <property type="match status" value="2"/>
</dbReference>
<dbReference type="Proteomes" id="UP000319731">
    <property type="component" value="Unassembled WGS sequence"/>
</dbReference>
<dbReference type="PANTHER" id="PTHR19305:SF9">
    <property type="entry name" value="SYNAPTOSOMAL-ASSOCIATED PROTEIN 29"/>
    <property type="match status" value="1"/>
</dbReference>
<dbReference type="GO" id="GO:0006887">
    <property type="term" value="P:exocytosis"/>
    <property type="evidence" value="ECO:0007669"/>
    <property type="project" value="TreeGrafter"/>
</dbReference>
<dbReference type="PROSITE" id="PS50192">
    <property type="entry name" value="T_SNARE"/>
    <property type="match status" value="2"/>
</dbReference>
<organism evidence="4 5">
    <name type="scientific">Synchytrium microbalum</name>
    <dbReference type="NCBI Taxonomy" id="1806994"/>
    <lineage>
        <taxon>Eukaryota</taxon>
        <taxon>Fungi</taxon>
        <taxon>Fungi incertae sedis</taxon>
        <taxon>Chytridiomycota</taxon>
        <taxon>Chytridiomycota incertae sedis</taxon>
        <taxon>Chytridiomycetes</taxon>
        <taxon>Synchytriales</taxon>
        <taxon>Synchytriaceae</taxon>
        <taxon>Synchytrium</taxon>
    </lineage>
</organism>
<dbReference type="STRING" id="1806994.A0A507C8L1"/>
<proteinExistence type="inferred from homology"/>
<dbReference type="GeneID" id="42002907"/>
<gene>
    <name evidence="4" type="ORF">SmJEL517_g01682</name>
</gene>
<dbReference type="SUPFAM" id="SSF58038">
    <property type="entry name" value="SNARE fusion complex"/>
    <property type="match status" value="2"/>
</dbReference>
<dbReference type="GO" id="GO:0005484">
    <property type="term" value="F:SNAP receptor activity"/>
    <property type="evidence" value="ECO:0007669"/>
    <property type="project" value="TreeGrafter"/>
</dbReference>
<dbReference type="RefSeq" id="XP_031026347.1">
    <property type="nucleotide sequence ID" value="XM_031167610.1"/>
</dbReference>
<dbReference type="GO" id="GO:0019905">
    <property type="term" value="F:syntaxin binding"/>
    <property type="evidence" value="ECO:0007669"/>
    <property type="project" value="TreeGrafter"/>
</dbReference>
<sequence>MSRYSSNSQPQSRNSRQDSAKYIEEPAYESNRASKWSAAADKATGGGGFQRGAEALYDEQDDYEDLQVRTRDIQQESLSSTRRALMRVRETEVVAQSNLSKVSAQGEQLNHIERKLDLADQKAFEADAKTNELKKLNRPFFLPTWGAKSARNENGIASRDAQRQDRDKARDESNQQRNDRMQRVMDAQASMGPRGGSSYSTPAGVERDDTEEEIDVNLDQISGGLSRLKFMASAMNEEIDGQNGSFTRITTQADKVQARVDNTHKKVQKFLPKNQRS</sequence>
<feature type="compositionally biased region" description="Low complexity" evidence="2">
    <location>
        <begin position="1"/>
        <end position="14"/>
    </location>
</feature>
<reference evidence="4 5" key="1">
    <citation type="journal article" date="2019" name="Sci. Rep.">
        <title>Comparative genomics of chytrid fungi reveal insights into the obligate biotrophic and pathogenic lifestyle of Synchytrium endobioticum.</title>
        <authorList>
            <person name="van de Vossenberg B.T.L.H."/>
            <person name="Warris S."/>
            <person name="Nguyen H.D.T."/>
            <person name="van Gent-Pelzer M.P.E."/>
            <person name="Joly D.L."/>
            <person name="van de Geest H.C."/>
            <person name="Bonants P.J.M."/>
            <person name="Smith D.S."/>
            <person name="Levesque C.A."/>
            <person name="van der Lee T.A.J."/>
        </authorList>
    </citation>
    <scope>NUCLEOTIDE SEQUENCE [LARGE SCALE GENOMIC DNA]</scope>
    <source>
        <strain evidence="4 5">JEL517</strain>
    </source>
</reference>
<evidence type="ECO:0000256" key="1">
    <source>
        <dbReference type="ARBA" id="ARBA00009480"/>
    </source>
</evidence>
<feature type="compositionally biased region" description="Basic and acidic residues" evidence="2">
    <location>
        <begin position="15"/>
        <end position="24"/>
    </location>
</feature>
<evidence type="ECO:0000256" key="2">
    <source>
        <dbReference type="SAM" id="MobiDB-lite"/>
    </source>
</evidence>
<feature type="domain" description="T-SNARE coiled-coil homology" evidence="3">
    <location>
        <begin position="208"/>
        <end position="270"/>
    </location>
</feature>
<evidence type="ECO:0000313" key="4">
    <source>
        <dbReference type="EMBL" id="TPX35962.1"/>
    </source>
</evidence>
<comment type="similarity">
    <text evidence="1">Belongs to the SNAP-25 family.</text>
</comment>
<feature type="domain" description="T-SNARE coiled-coil homology" evidence="3">
    <location>
        <begin position="71"/>
        <end position="133"/>
    </location>
</feature>
<feature type="region of interest" description="Disordered" evidence="2">
    <location>
        <begin position="1"/>
        <end position="52"/>
    </location>
</feature>
<feature type="region of interest" description="Disordered" evidence="2">
    <location>
        <begin position="151"/>
        <end position="208"/>
    </location>
</feature>
<name>A0A507C8L1_9FUNG</name>
<dbReference type="PANTHER" id="PTHR19305">
    <property type="entry name" value="SYNAPTOSOMAL ASSOCIATED PROTEIN"/>
    <property type="match status" value="1"/>
</dbReference>
<dbReference type="GO" id="GO:0031201">
    <property type="term" value="C:SNARE complex"/>
    <property type="evidence" value="ECO:0007669"/>
    <property type="project" value="TreeGrafter"/>
</dbReference>
<keyword evidence="5" id="KW-1185">Reference proteome</keyword>
<dbReference type="GO" id="GO:0005886">
    <property type="term" value="C:plasma membrane"/>
    <property type="evidence" value="ECO:0007669"/>
    <property type="project" value="TreeGrafter"/>
</dbReference>
<protein>
    <recommendedName>
        <fullName evidence="3">t-SNARE coiled-coil homology domain-containing protein</fullName>
    </recommendedName>
</protein>